<gene>
    <name evidence="12" type="ORF">AGLY_007566</name>
</gene>
<dbReference type="Proteomes" id="UP000475862">
    <property type="component" value="Unassembled WGS sequence"/>
</dbReference>
<dbReference type="OrthoDB" id="2274644at2759"/>
<dbReference type="InterPro" id="IPR002058">
    <property type="entry name" value="PAP_assoc"/>
</dbReference>
<dbReference type="Gene3D" id="1.10.1410.10">
    <property type="match status" value="1"/>
</dbReference>
<dbReference type="SUPFAM" id="SSF81631">
    <property type="entry name" value="PAP/OAS1 substrate-binding domain"/>
    <property type="match status" value="1"/>
</dbReference>
<dbReference type="GO" id="GO:0031123">
    <property type="term" value="P:RNA 3'-end processing"/>
    <property type="evidence" value="ECO:0007669"/>
    <property type="project" value="TreeGrafter"/>
</dbReference>
<evidence type="ECO:0000256" key="1">
    <source>
        <dbReference type="ARBA" id="ARBA00001936"/>
    </source>
</evidence>
<dbReference type="PANTHER" id="PTHR12271:SF40">
    <property type="entry name" value="POLY(A) RNA POLYMERASE GLD2"/>
    <property type="match status" value="1"/>
</dbReference>
<dbReference type="GO" id="GO:0005737">
    <property type="term" value="C:cytoplasm"/>
    <property type="evidence" value="ECO:0007669"/>
    <property type="project" value="UniProtKB-SubCell"/>
</dbReference>
<feature type="domain" description="PAP-associated" evidence="10">
    <location>
        <begin position="488"/>
        <end position="549"/>
    </location>
</feature>
<evidence type="ECO:0000256" key="6">
    <source>
        <dbReference type="ARBA" id="ARBA00022723"/>
    </source>
</evidence>
<evidence type="ECO:0000259" key="10">
    <source>
        <dbReference type="Pfam" id="PF03828"/>
    </source>
</evidence>
<dbReference type="Pfam" id="PF03828">
    <property type="entry name" value="PAP_assoc"/>
    <property type="match status" value="1"/>
</dbReference>
<evidence type="ECO:0000256" key="5">
    <source>
        <dbReference type="ARBA" id="ARBA00022679"/>
    </source>
</evidence>
<keyword evidence="4" id="KW-0963">Cytoplasm</keyword>
<dbReference type="SUPFAM" id="SSF81301">
    <property type="entry name" value="Nucleotidyltransferase"/>
    <property type="match status" value="1"/>
</dbReference>
<feature type="domain" description="Poly(A) RNA polymerase mitochondrial-like central palm" evidence="11">
    <location>
        <begin position="239"/>
        <end position="400"/>
    </location>
</feature>
<evidence type="ECO:0000313" key="13">
    <source>
        <dbReference type="Proteomes" id="UP000475862"/>
    </source>
</evidence>
<comment type="similarity">
    <text evidence="8">Belongs to the DNA polymerase type-B-like family. GLD2 subfamily.</text>
</comment>
<dbReference type="GO" id="GO:0046872">
    <property type="term" value="F:metal ion binding"/>
    <property type="evidence" value="ECO:0007669"/>
    <property type="project" value="UniProtKB-KW"/>
</dbReference>
<evidence type="ECO:0000256" key="7">
    <source>
        <dbReference type="ARBA" id="ARBA00022842"/>
    </source>
</evidence>
<dbReference type="AlphaFoldDB" id="A0A6G0TMD0"/>
<comment type="caution">
    <text evidence="12">The sequence shown here is derived from an EMBL/GenBank/DDBJ whole genome shotgun (WGS) entry which is preliminary data.</text>
</comment>
<dbReference type="EMBL" id="VYZN01000025">
    <property type="protein sequence ID" value="KAE9535665.1"/>
    <property type="molecule type" value="Genomic_DNA"/>
</dbReference>
<keyword evidence="6" id="KW-0479">Metal-binding</keyword>
<keyword evidence="13" id="KW-1185">Reference proteome</keyword>
<dbReference type="CDD" id="cd05402">
    <property type="entry name" value="NT_PAP_TUTase"/>
    <property type="match status" value="1"/>
</dbReference>
<organism evidence="12 13">
    <name type="scientific">Aphis glycines</name>
    <name type="common">Soybean aphid</name>
    <dbReference type="NCBI Taxonomy" id="307491"/>
    <lineage>
        <taxon>Eukaryota</taxon>
        <taxon>Metazoa</taxon>
        <taxon>Ecdysozoa</taxon>
        <taxon>Arthropoda</taxon>
        <taxon>Hexapoda</taxon>
        <taxon>Insecta</taxon>
        <taxon>Pterygota</taxon>
        <taxon>Neoptera</taxon>
        <taxon>Paraneoptera</taxon>
        <taxon>Hemiptera</taxon>
        <taxon>Sternorrhyncha</taxon>
        <taxon>Aphidomorpha</taxon>
        <taxon>Aphidoidea</taxon>
        <taxon>Aphididae</taxon>
        <taxon>Aphidini</taxon>
        <taxon>Aphis</taxon>
        <taxon>Aphis</taxon>
    </lineage>
</organism>
<proteinExistence type="inferred from homology"/>
<keyword evidence="5" id="KW-0808">Transferase</keyword>
<feature type="compositionally biased region" description="Low complexity" evidence="9">
    <location>
        <begin position="79"/>
        <end position="95"/>
    </location>
</feature>
<keyword evidence="7" id="KW-0460">Magnesium</keyword>
<dbReference type="InterPro" id="IPR054708">
    <property type="entry name" value="MTPAP-like_central"/>
</dbReference>
<evidence type="ECO:0000256" key="9">
    <source>
        <dbReference type="SAM" id="MobiDB-lite"/>
    </source>
</evidence>
<reference evidence="12 13" key="1">
    <citation type="submission" date="2019-08" db="EMBL/GenBank/DDBJ databases">
        <title>The genome of the soybean aphid Biotype 1, its phylome, world population structure and adaptation to the North American continent.</title>
        <authorList>
            <person name="Giordano R."/>
            <person name="Donthu R.K."/>
            <person name="Hernandez A.G."/>
            <person name="Wright C.L."/>
            <person name="Zimin A.V."/>
        </authorList>
    </citation>
    <scope>NUCLEOTIDE SEQUENCE [LARGE SCALE GENOMIC DNA]</scope>
    <source>
        <tissue evidence="12">Whole aphids</tissue>
    </source>
</reference>
<evidence type="ECO:0000256" key="4">
    <source>
        <dbReference type="ARBA" id="ARBA00022490"/>
    </source>
</evidence>
<evidence type="ECO:0000256" key="3">
    <source>
        <dbReference type="ARBA" id="ARBA00004496"/>
    </source>
</evidence>
<comment type="cofactor">
    <cofactor evidence="2">
        <name>Mg(2+)</name>
        <dbReference type="ChEBI" id="CHEBI:18420"/>
    </cofactor>
</comment>
<dbReference type="Gene3D" id="3.30.460.10">
    <property type="entry name" value="Beta Polymerase, domain 2"/>
    <property type="match status" value="1"/>
</dbReference>
<dbReference type="InterPro" id="IPR043519">
    <property type="entry name" value="NT_sf"/>
</dbReference>
<evidence type="ECO:0000256" key="2">
    <source>
        <dbReference type="ARBA" id="ARBA00001946"/>
    </source>
</evidence>
<evidence type="ECO:0000313" key="12">
    <source>
        <dbReference type="EMBL" id="KAE9535665.1"/>
    </source>
</evidence>
<comment type="cofactor">
    <cofactor evidence="1">
        <name>Mn(2+)</name>
        <dbReference type="ChEBI" id="CHEBI:29035"/>
    </cofactor>
</comment>
<evidence type="ECO:0000256" key="8">
    <source>
        <dbReference type="ARBA" id="ARBA00038491"/>
    </source>
</evidence>
<name>A0A6G0TMD0_APHGL</name>
<sequence length="585" mass="66227">MTDGFRTECSVNGAGDRHHWPIAFGASRRPNKKFMTVRRPVGRVGEGPDFRKPGNGMLHLSSSSSSSSPSPSSSPLPPSSSQTHSSTSSSTPSTQQCYYEPFRRPNPYNVETCEAIEWEVMSKHFARLPPFIKEKNAKQFNGGYPQTNIPQHHHLQYYSDLHKLHQVAYATRNTNARKPVVPASAHQPCCKPWQWSPYGGPAGTFMNAYYLSEPQRYDNHAKNVILEDSLVQVDETDKLSSEVWHTYLDNRQSEGVYETKMAMWRRLSTLIKSWAPGCGLYLVGSTMNGFGGDVSDADFCLLTGCTAAAGVNAGVRQHRTVTEERHRICAVERLQWLMGLLNHERINGKVGTAEMRIVYAKVPILRFRWIGSGDDKMDVDFCCNNVVGIRNTHLLYCYSRLDYRVRPLVVTIKLWASSHNINDPKKMTLSSYSLVLMVINFLQSVEPPVLPSLQCIYGMKFSANTDIEFVHMHEQLPSSGWRSDNKQSLGELLLQFFKYYNDFNFYKHAVSVRMGSPIPLESCRMADAAKNNPGQWKFIGIEEPFEKTNTARSVNNHNVFAQIKDAISNTYNRLEETMSLDSIFC</sequence>
<dbReference type="Pfam" id="PF22600">
    <property type="entry name" value="MTPAP-like_central"/>
    <property type="match status" value="1"/>
</dbReference>
<dbReference type="GO" id="GO:1990817">
    <property type="term" value="F:poly(A) RNA polymerase activity"/>
    <property type="evidence" value="ECO:0007669"/>
    <property type="project" value="UniProtKB-ARBA"/>
</dbReference>
<protein>
    <submittedName>
        <fullName evidence="12">Uncharacterized protein</fullName>
    </submittedName>
</protein>
<feature type="compositionally biased region" description="Low complexity" evidence="9">
    <location>
        <begin position="59"/>
        <end position="71"/>
    </location>
</feature>
<dbReference type="PANTHER" id="PTHR12271">
    <property type="entry name" value="POLY A POLYMERASE CID PAP -RELATED"/>
    <property type="match status" value="1"/>
</dbReference>
<evidence type="ECO:0000259" key="11">
    <source>
        <dbReference type="Pfam" id="PF22600"/>
    </source>
</evidence>
<accession>A0A6G0TMD0</accession>
<comment type="subcellular location">
    <subcellularLocation>
        <location evidence="3">Cytoplasm</location>
    </subcellularLocation>
</comment>
<feature type="region of interest" description="Disordered" evidence="9">
    <location>
        <begin position="1"/>
        <end position="101"/>
    </location>
</feature>